<name>A0ACC0K927_CHOFU</name>
<dbReference type="EMBL" id="CM046124">
    <property type="protein sequence ID" value="KAI8433016.1"/>
    <property type="molecule type" value="Genomic_DNA"/>
</dbReference>
<comment type="caution">
    <text evidence="1">The sequence shown here is derived from an EMBL/GenBank/DDBJ whole genome shotgun (WGS) entry which is preliminary data.</text>
</comment>
<gene>
    <name evidence="1" type="ORF">MSG28_013886</name>
</gene>
<proteinExistence type="predicted"/>
<protein>
    <submittedName>
        <fullName evidence="1">Uncharacterized protein</fullName>
    </submittedName>
</protein>
<evidence type="ECO:0000313" key="1">
    <source>
        <dbReference type="EMBL" id="KAI8433016.1"/>
    </source>
</evidence>
<accession>A0ACC0K927</accession>
<organism evidence="1 2">
    <name type="scientific">Choristoneura fumiferana</name>
    <name type="common">Spruce budworm moth</name>
    <name type="synonym">Archips fumiferana</name>
    <dbReference type="NCBI Taxonomy" id="7141"/>
    <lineage>
        <taxon>Eukaryota</taxon>
        <taxon>Metazoa</taxon>
        <taxon>Ecdysozoa</taxon>
        <taxon>Arthropoda</taxon>
        <taxon>Hexapoda</taxon>
        <taxon>Insecta</taxon>
        <taxon>Pterygota</taxon>
        <taxon>Neoptera</taxon>
        <taxon>Endopterygota</taxon>
        <taxon>Lepidoptera</taxon>
        <taxon>Glossata</taxon>
        <taxon>Ditrysia</taxon>
        <taxon>Tortricoidea</taxon>
        <taxon>Tortricidae</taxon>
        <taxon>Tortricinae</taxon>
        <taxon>Choristoneura</taxon>
    </lineage>
</organism>
<evidence type="ECO:0000313" key="2">
    <source>
        <dbReference type="Proteomes" id="UP001064048"/>
    </source>
</evidence>
<dbReference type="Proteomes" id="UP001064048">
    <property type="component" value="Chromosome 24"/>
</dbReference>
<keyword evidence="2" id="KW-1185">Reference proteome</keyword>
<reference evidence="1 2" key="1">
    <citation type="journal article" date="2022" name="Genome Biol. Evol.">
        <title>The Spruce Budworm Genome: Reconstructing the Evolutionary History of Antifreeze Proteins.</title>
        <authorList>
            <person name="Beliveau C."/>
            <person name="Gagne P."/>
            <person name="Picq S."/>
            <person name="Vernygora O."/>
            <person name="Keeling C.I."/>
            <person name="Pinkney K."/>
            <person name="Doucet D."/>
            <person name="Wen F."/>
            <person name="Johnston J.S."/>
            <person name="Maaroufi H."/>
            <person name="Boyle B."/>
            <person name="Laroche J."/>
            <person name="Dewar K."/>
            <person name="Juretic N."/>
            <person name="Blackburn G."/>
            <person name="Nisole A."/>
            <person name="Brunet B."/>
            <person name="Brandao M."/>
            <person name="Lumley L."/>
            <person name="Duan J."/>
            <person name="Quan G."/>
            <person name="Lucarotti C.J."/>
            <person name="Roe A.D."/>
            <person name="Sperling F.A.H."/>
            <person name="Levesque R.C."/>
            <person name="Cusson M."/>
        </authorList>
    </citation>
    <scope>NUCLEOTIDE SEQUENCE [LARGE SCALE GENOMIC DNA]</scope>
    <source>
        <strain evidence="1">Glfc:IPQL:Cfum</strain>
    </source>
</reference>
<sequence>MENEQVGLLVIYYVDVEALNLTYWNPKYYRDCNATAKRFGRNDPIHYIHIHGETLVPLGNNVLVDVFVHEFLSNEYRRSFVEMHYKLCDLLLRDNVFGQYINKDLPKTCPIPKGVYHLTNMSIPDLPLLKTFPFQKGRVFAHTTIKREAGTRERLLDGYVDVVIKQRWR</sequence>